<organism evidence="2 3">
    <name type="scientific">Chryseobacterium phosphatilyticum</name>
    <dbReference type="NCBI Taxonomy" id="475075"/>
    <lineage>
        <taxon>Bacteria</taxon>
        <taxon>Pseudomonadati</taxon>
        <taxon>Bacteroidota</taxon>
        <taxon>Flavobacteriia</taxon>
        <taxon>Flavobacteriales</taxon>
        <taxon>Weeksellaceae</taxon>
        <taxon>Chryseobacterium group</taxon>
        <taxon>Chryseobacterium</taxon>
    </lineage>
</organism>
<evidence type="ECO:0000256" key="1">
    <source>
        <dbReference type="SAM" id="Phobius"/>
    </source>
</evidence>
<dbReference type="OrthoDB" id="7868084at2"/>
<dbReference type="EMBL" id="PPED02000003">
    <property type="protein sequence ID" value="PWN69410.1"/>
    <property type="molecule type" value="Genomic_DNA"/>
</dbReference>
<protein>
    <submittedName>
        <fullName evidence="2">Uncharacterized protein</fullName>
    </submittedName>
</protein>
<dbReference type="RefSeq" id="WP_103250243.1">
    <property type="nucleotide sequence ID" value="NZ_PPED02000003.1"/>
</dbReference>
<evidence type="ECO:0000313" key="3">
    <source>
        <dbReference type="Proteomes" id="UP000236594"/>
    </source>
</evidence>
<reference evidence="2 3" key="1">
    <citation type="submission" date="2018-04" db="EMBL/GenBank/DDBJ databases">
        <title>Draft Genome Sequence of Phosphate-Solubilizing Chryseobacterium sp. ISE14 that is a Biocontrol and Plant Growth-Promoting Rhizobacterium Isolated from Cucumber.</title>
        <authorList>
            <person name="Jeong J.-J."/>
            <person name="Sang M.K."/>
            <person name="Choi I.-G."/>
            <person name="Kim K.D."/>
        </authorList>
    </citation>
    <scope>NUCLEOTIDE SEQUENCE [LARGE SCALE GENOMIC DNA]</scope>
    <source>
        <strain evidence="2 3">ISE14</strain>
    </source>
</reference>
<dbReference type="AlphaFoldDB" id="A0A316XF59"/>
<proteinExistence type="predicted"/>
<keyword evidence="1" id="KW-1133">Transmembrane helix</keyword>
<keyword evidence="1" id="KW-0812">Transmembrane</keyword>
<gene>
    <name evidence="2" type="ORF">C1631_015270</name>
</gene>
<dbReference type="Proteomes" id="UP000236594">
    <property type="component" value="Unassembled WGS sequence"/>
</dbReference>
<comment type="caution">
    <text evidence="2">The sequence shown here is derived from an EMBL/GenBank/DDBJ whole genome shotgun (WGS) entry which is preliminary data.</text>
</comment>
<evidence type="ECO:0000313" key="2">
    <source>
        <dbReference type="EMBL" id="PWN69410.1"/>
    </source>
</evidence>
<sequence>MDLLKLSIEWAKAEIFSAKIVWLFSIVALLSAGGFALWGRTAMAKAFVIPLFASALFLIAVGAGLYYANKPRIAQFEKEYQSDTESFVKKEIERTAKSEGDFKLIFKILPLIIIVAAILFMILSSPNWRAISITLILLSVFLMAVDSNTSARNAAYHQQLVKELS</sequence>
<keyword evidence="1" id="KW-0472">Membrane</keyword>
<feature type="transmembrane region" description="Helical" evidence="1">
    <location>
        <begin position="128"/>
        <end position="145"/>
    </location>
</feature>
<accession>A0A316XF59</accession>
<feature type="transmembrane region" description="Helical" evidence="1">
    <location>
        <begin position="46"/>
        <end position="68"/>
    </location>
</feature>
<feature type="transmembrane region" description="Helical" evidence="1">
    <location>
        <begin position="104"/>
        <end position="122"/>
    </location>
</feature>
<keyword evidence="3" id="KW-1185">Reference proteome</keyword>
<feature type="transmembrane region" description="Helical" evidence="1">
    <location>
        <begin position="20"/>
        <end position="40"/>
    </location>
</feature>
<name>A0A316XF59_9FLAO</name>